<name>A0A804JGK2_MUSAM</name>
<evidence type="ECO:0000313" key="16">
    <source>
        <dbReference type="Proteomes" id="UP000012960"/>
    </source>
</evidence>
<keyword evidence="6 10" id="KW-0067">ATP-binding</keyword>
<evidence type="ECO:0000256" key="4">
    <source>
        <dbReference type="ARBA" id="ARBA00022741"/>
    </source>
</evidence>
<evidence type="ECO:0000259" key="13">
    <source>
        <dbReference type="PROSITE" id="PS50011"/>
    </source>
</evidence>
<evidence type="ECO:0000256" key="6">
    <source>
        <dbReference type="ARBA" id="ARBA00022840"/>
    </source>
</evidence>
<reference evidence="14" key="1">
    <citation type="submission" date="2021-03" db="EMBL/GenBank/DDBJ databases">
        <authorList>
            <consortium name="Genoscope - CEA"/>
            <person name="William W."/>
        </authorList>
    </citation>
    <scope>NUCLEOTIDE SEQUENCE</scope>
    <source>
        <strain evidence="14">Doubled-haploid Pahang</strain>
    </source>
</reference>
<evidence type="ECO:0000256" key="1">
    <source>
        <dbReference type="ARBA" id="ARBA00006485"/>
    </source>
</evidence>
<keyword evidence="3" id="KW-0808">Transferase</keyword>
<feature type="region of interest" description="Disordered" evidence="12">
    <location>
        <begin position="206"/>
        <end position="234"/>
    </location>
</feature>
<dbReference type="EMBL" id="HG996471">
    <property type="protein sequence ID" value="CAG1846351.1"/>
    <property type="molecule type" value="Genomic_DNA"/>
</dbReference>
<dbReference type="InterPro" id="IPR017441">
    <property type="entry name" value="Protein_kinase_ATP_BS"/>
</dbReference>
<evidence type="ECO:0000256" key="2">
    <source>
        <dbReference type="ARBA" id="ARBA00022527"/>
    </source>
</evidence>
<dbReference type="InterPro" id="IPR008271">
    <property type="entry name" value="Ser/Thr_kinase_AS"/>
</dbReference>
<dbReference type="PROSITE" id="PS00107">
    <property type="entry name" value="PROTEIN_KINASE_ATP"/>
    <property type="match status" value="1"/>
</dbReference>
<evidence type="ECO:0000256" key="3">
    <source>
        <dbReference type="ARBA" id="ARBA00022679"/>
    </source>
</evidence>
<dbReference type="SMART" id="SM00220">
    <property type="entry name" value="S_TKc"/>
    <property type="match status" value="1"/>
</dbReference>
<dbReference type="Gene3D" id="1.10.510.10">
    <property type="entry name" value="Transferase(Phosphotransferase) domain 1"/>
    <property type="match status" value="2"/>
</dbReference>
<dbReference type="InterPro" id="IPR050108">
    <property type="entry name" value="CDK"/>
</dbReference>
<dbReference type="GO" id="GO:0005524">
    <property type="term" value="F:ATP binding"/>
    <property type="evidence" value="ECO:0007669"/>
    <property type="project" value="UniProtKB-UniRule"/>
</dbReference>
<evidence type="ECO:0000256" key="7">
    <source>
        <dbReference type="ARBA" id="ARBA00047811"/>
    </source>
</evidence>
<accession>A0A804JGK2</accession>
<comment type="catalytic activity">
    <reaction evidence="8">
        <text>L-seryl-[protein] + ATP = O-phospho-L-seryl-[protein] + ADP + H(+)</text>
        <dbReference type="Rhea" id="RHEA:17989"/>
        <dbReference type="Rhea" id="RHEA-COMP:9863"/>
        <dbReference type="Rhea" id="RHEA-COMP:11604"/>
        <dbReference type="ChEBI" id="CHEBI:15378"/>
        <dbReference type="ChEBI" id="CHEBI:29999"/>
        <dbReference type="ChEBI" id="CHEBI:30616"/>
        <dbReference type="ChEBI" id="CHEBI:83421"/>
        <dbReference type="ChEBI" id="CHEBI:456216"/>
        <dbReference type="EC" id="2.7.11.22"/>
    </reaction>
</comment>
<feature type="domain" description="Protein kinase" evidence="13">
    <location>
        <begin position="30"/>
        <end position="433"/>
    </location>
</feature>
<feature type="compositionally biased region" description="Basic and acidic residues" evidence="12">
    <location>
        <begin position="449"/>
        <end position="469"/>
    </location>
</feature>
<evidence type="ECO:0000313" key="15">
    <source>
        <dbReference type="EnsemblPlants" id="Ma06_p15500.1"/>
    </source>
</evidence>
<dbReference type="PANTHER" id="PTHR24056:SF171">
    <property type="entry name" value="CYCLIN-DEPENDENT KINASE 20"/>
    <property type="match status" value="1"/>
</dbReference>
<sequence>MDSSPPQPMPVRTSSRSWSIYGRGEIAQRYEILGRIGSGAYADVYRGRRRSDGLIVALKEIHDYRSSFREIEALQALRGSPNVVELIEYFWHEDEDAVLVLEFLPADLAAVIREAKRSGGIAIGEVKQWMVQILRGVEACHRSSVVHRDLKPSNLLISADGVLKLADFGQSRMLQENRLISIDSSPHEQFSENETWVQQLPAVQHEGNTSLPDESGVQDVQEHRSDQQNAQGLRQVNEDDYLKELYGLKAKNTTYDSDKEMSLQDGDTSCLATCSTGDIEVDPFKGSYYSYDAQEDEVDESGALTSCVGTRWFRAPELLYGSMSYGKEIDLWSLGCIFAELVSLDPLFPGTSDLDQLGRIITVLGNLTEETCPGCSNLPDYNKISFSKVENPTGLEACLPNRCAAEVGLVKRLLCYDPASRATAAELLHDRYFAEEPLPVPPSELKIPSNKEEHNESSPEAWADYRDMDSDSDPDEIGNINVSTTEKGFSIRFS</sequence>
<dbReference type="GO" id="GO:0005634">
    <property type="term" value="C:nucleus"/>
    <property type="evidence" value="ECO:0000318"/>
    <property type="project" value="GO_Central"/>
</dbReference>
<evidence type="ECO:0000256" key="10">
    <source>
        <dbReference type="PROSITE-ProRule" id="PRU10141"/>
    </source>
</evidence>
<dbReference type="SUPFAM" id="SSF56112">
    <property type="entry name" value="Protein kinase-like (PK-like)"/>
    <property type="match status" value="1"/>
</dbReference>
<dbReference type="EnsemblPlants" id="Ma06_t15500.1">
    <property type="protein sequence ID" value="Ma06_p15500.1"/>
    <property type="gene ID" value="Ma06_g15500"/>
</dbReference>
<dbReference type="GO" id="GO:0004674">
    <property type="term" value="F:protein serine/threonine kinase activity"/>
    <property type="evidence" value="ECO:0000318"/>
    <property type="project" value="GO_Central"/>
</dbReference>
<dbReference type="GO" id="GO:0008353">
    <property type="term" value="F:RNA polymerase II CTD heptapeptide repeat kinase activity"/>
    <property type="evidence" value="ECO:0007669"/>
    <property type="project" value="UniProtKB-EC"/>
</dbReference>
<dbReference type="Proteomes" id="UP000012960">
    <property type="component" value="Unplaced"/>
</dbReference>
<organism evidence="15 16">
    <name type="scientific">Musa acuminata subsp. malaccensis</name>
    <name type="common">Wild banana</name>
    <name type="synonym">Musa malaccensis</name>
    <dbReference type="NCBI Taxonomy" id="214687"/>
    <lineage>
        <taxon>Eukaryota</taxon>
        <taxon>Viridiplantae</taxon>
        <taxon>Streptophyta</taxon>
        <taxon>Embryophyta</taxon>
        <taxon>Tracheophyta</taxon>
        <taxon>Spermatophyta</taxon>
        <taxon>Magnoliopsida</taxon>
        <taxon>Liliopsida</taxon>
        <taxon>Zingiberales</taxon>
        <taxon>Musaceae</taxon>
        <taxon>Musa</taxon>
    </lineage>
</organism>
<dbReference type="OrthoDB" id="1732493at2759"/>
<keyword evidence="4 10" id="KW-0547">Nucleotide-binding</keyword>
<evidence type="ECO:0000256" key="8">
    <source>
        <dbReference type="ARBA" id="ARBA00048367"/>
    </source>
</evidence>
<dbReference type="OMA" id="WSIHTRR"/>
<dbReference type="InParanoid" id="A0A804JGK2"/>
<proteinExistence type="inferred from homology"/>
<dbReference type="InterPro" id="IPR011009">
    <property type="entry name" value="Kinase-like_dom_sf"/>
</dbReference>
<reference evidence="15" key="2">
    <citation type="submission" date="2021-05" db="UniProtKB">
        <authorList>
            <consortium name="EnsemblPlants"/>
        </authorList>
    </citation>
    <scope>IDENTIFICATION</scope>
    <source>
        <strain evidence="15">subsp. malaccensis</strain>
    </source>
</reference>
<evidence type="ECO:0000256" key="5">
    <source>
        <dbReference type="ARBA" id="ARBA00022777"/>
    </source>
</evidence>
<comment type="similarity">
    <text evidence="1">Belongs to the protein kinase superfamily. CMGC Ser/Thr protein kinase family. CDC2/CDKX subfamily.</text>
</comment>
<dbReference type="FunCoup" id="A0A804JGK2">
    <property type="interactions" value="3498"/>
</dbReference>
<dbReference type="PROSITE" id="PS50011">
    <property type="entry name" value="PROTEIN_KINASE_DOM"/>
    <property type="match status" value="1"/>
</dbReference>
<evidence type="ECO:0000256" key="9">
    <source>
        <dbReference type="ARBA" id="ARBA00049280"/>
    </source>
</evidence>
<dbReference type="AlphaFoldDB" id="A0A804JGK2"/>
<dbReference type="GO" id="GO:0004693">
    <property type="term" value="F:cyclin-dependent protein serine/threonine kinase activity"/>
    <property type="evidence" value="ECO:0007669"/>
    <property type="project" value="UniProtKB-EC"/>
</dbReference>
<keyword evidence="16" id="KW-1185">Reference proteome</keyword>
<dbReference type="Pfam" id="PF00069">
    <property type="entry name" value="Pkinase"/>
    <property type="match status" value="2"/>
</dbReference>
<evidence type="ECO:0000256" key="12">
    <source>
        <dbReference type="SAM" id="MobiDB-lite"/>
    </source>
</evidence>
<comment type="catalytic activity">
    <reaction evidence="7">
        <text>L-threonyl-[protein] + ATP = O-phospho-L-threonyl-[protein] + ADP + H(+)</text>
        <dbReference type="Rhea" id="RHEA:46608"/>
        <dbReference type="Rhea" id="RHEA-COMP:11060"/>
        <dbReference type="Rhea" id="RHEA-COMP:11605"/>
        <dbReference type="ChEBI" id="CHEBI:15378"/>
        <dbReference type="ChEBI" id="CHEBI:30013"/>
        <dbReference type="ChEBI" id="CHEBI:30616"/>
        <dbReference type="ChEBI" id="CHEBI:61977"/>
        <dbReference type="ChEBI" id="CHEBI:456216"/>
        <dbReference type="EC" id="2.7.11.22"/>
    </reaction>
</comment>
<keyword evidence="2 11" id="KW-0723">Serine/threonine-protein kinase</keyword>
<feature type="region of interest" description="Disordered" evidence="12">
    <location>
        <begin position="443"/>
        <end position="481"/>
    </location>
</feature>
<evidence type="ECO:0000313" key="14">
    <source>
        <dbReference type="EMBL" id="CAG1846351.1"/>
    </source>
</evidence>
<evidence type="ECO:0000256" key="11">
    <source>
        <dbReference type="RuleBase" id="RU000304"/>
    </source>
</evidence>
<dbReference type="FunFam" id="3.30.200.20:FF:000664">
    <property type="entry name" value="Cyclin-dependent kinase F-1"/>
    <property type="match status" value="1"/>
</dbReference>
<gene>
    <name evidence="14" type="ORF">GSMUA_161460.1</name>
</gene>
<dbReference type="PANTHER" id="PTHR24056">
    <property type="entry name" value="CELL DIVISION PROTEIN KINASE"/>
    <property type="match status" value="1"/>
</dbReference>
<feature type="binding site" evidence="10">
    <location>
        <position position="59"/>
    </location>
    <ligand>
        <name>ATP</name>
        <dbReference type="ChEBI" id="CHEBI:30616"/>
    </ligand>
</feature>
<comment type="catalytic activity">
    <reaction evidence="9">
        <text>[DNA-directed RNA polymerase] + ATP = phospho-[DNA-directed RNA polymerase] + ADP + H(+)</text>
        <dbReference type="Rhea" id="RHEA:10216"/>
        <dbReference type="Rhea" id="RHEA-COMP:11321"/>
        <dbReference type="Rhea" id="RHEA-COMP:11322"/>
        <dbReference type="ChEBI" id="CHEBI:15378"/>
        <dbReference type="ChEBI" id="CHEBI:30616"/>
        <dbReference type="ChEBI" id="CHEBI:43176"/>
        <dbReference type="ChEBI" id="CHEBI:68546"/>
        <dbReference type="ChEBI" id="CHEBI:456216"/>
        <dbReference type="EC" id="2.7.11.23"/>
    </reaction>
</comment>
<protein>
    <submittedName>
        <fullName evidence="14">(wild Malaysian banana) hypothetical protein</fullName>
    </submittedName>
</protein>
<dbReference type="Gramene" id="Ma06_t15500.1">
    <property type="protein sequence ID" value="Ma06_p15500.1"/>
    <property type="gene ID" value="Ma06_g15500"/>
</dbReference>
<keyword evidence="5" id="KW-0418">Kinase</keyword>
<dbReference type="PROSITE" id="PS00108">
    <property type="entry name" value="PROTEIN_KINASE_ST"/>
    <property type="match status" value="1"/>
</dbReference>
<dbReference type="InterPro" id="IPR000719">
    <property type="entry name" value="Prot_kinase_dom"/>
</dbReference>